<dbReference type="Proteomes" id="UP001295444">
    <property type="component" value="Chromosome 02"/>
</dbReference>
<keyword evidence="6 15" id="KW-0812">Transmembrane</keyword>
<keyword evidence="8 15" id="KW-0654">Proteoglycan</keyword>
<comment type="similarity">
    <text evidence="3 15">Belongs to the syndecan proteoglycan family.</text>
</comment>
<evidence type="ECO:0000256" key="18">
    <source>
        <dbReference type="SAM" id="SignalP"/>
    </source>
</evidence>
<feature type="domain" description="Neurexin/syndecan/glycophorin C" evidence="19">
    <location>
        <begin position="498"/>
        <end position="516"/>
    </location>
</feature>
<evidence type="ECO:0000259" key="19">
    <source>
        <dbReference type="SMART" id="SM00294"/>
    </source>
</evidence>
<reference evidence="20" key="1">
    <citation type="submission" date="2022-03" db="EMBL/GenBank/DDBJ databases">
        <authorList>
            <person name="Alioto T."/>
            <person name="Alioto T."/>
            <person name="Gomez Garrido J."/>
        </authorList>
    </citation>
    <scope>NUCLEOTIDE SEQUENCE</scope>
</reference>
<feature type="compositionally biased region" description="Basic and acidic residues" evidence="16">
    <location>
        <begin position="506"/>
        <end position="515"/>
    </location>
</feature>
<keyword evidence="11 15" id="KW-0325">Glycoprotein</keyword>
<organism evidence="20 21">
    <name type="scientific">Pelobates cultripes</name>
    <name type="common">Western spadefoot toad</name>
    <dbReference type="NCBI Taxonomy" id="61616"/>
    <lineage>
        <taxon>Eukaryota</taxon>
        <taxon>Metazoa</taxon>
        <taxon>Chordata</taxon>
        <taxon>Craniata</taxon>
        <taxon>Vertebrata</taxon>
        <taxon>Euteleostomi</taxon>
        <taxon>Amphibia</taxon>
        <taxon>Batrachia</taxon>
        <taxon>Anura</taxon>
        <taxon>Pelobatoidea</taxon>
        <taxon>Pelobatidae</taxon>
        <taxon>Pelobates</taxon>
    </lineage>
</organism>
<evidence type="ECO:0000256" key="6">
    <source>
        <dbReference type="ARBA" id="ARBA00022692"/>
    </source>
</evidence>
<feature type="compositionally biased region" description="Basic residues" evidence="16">
    <location>
        <begin position="342"/>
        <end position="355"/>
    </location>
</feature>
<feature type="region of interest" description="Disordered" evidence="16">
    <location>
        <begin position="24"/>
        <end position="51"/>
    </location>
</feature>
<keyword evidence="7 18" id="KW-0732">Signal</keyword>
<evidence type="ECO:0000256" key="7">
    <source>
        <dbReference type="ARBA" id="ARBA00022729"/>
    </source>
</evidence>
<dbReference type="GO" id="GO:0005576">
    <property type="term" value="C:extracellular region"/>
    <property type="evidence" value="ECO:0007669"/>
    <property type="project" value="UniProtKB-SubCell"/>
</dbReference>
<comment type="subunit">
    <text evidence="14">Interacts with CDCP1. Interacts (via C-terminus) with TIAM1 (via PDZ domain). Interacts with MDK.</text>
</comment>
<proteinExistence type="inferred from homology"/>
<keyword evidence="21" id="KW-1185">Reference proteome</keyword>
<evidence type="ECO:0000256" key="3">
    <source>
        <dbReference type="ARBA" id="ARBA00005343"/>
    </source>
</evidence>
<keyword evidence="10 17" id="KW-0472">Membrane</keyword>
<dbReference type="InterPro" id="IPR027789">
    <property type="entry name" value="Syndecan/Neurexin_dom"/>
</dbReference>
<dbReference type="InterPro" id="IPR001050">
    <property type="entry name" value="Syndecan"/>
</dbReference>
<feature type="compositionally biased region" description="Basic and acidic residues" evidence="16">
    <location>
        <begin position="327"/>
        <end position="341"/>
    </location>
</feature>
<feature type="compositionally biased region" description="Basic and acidic residues" evidence="16">
    <location>
        <begin position="244"/>
        <end position="262"/>
    </location>
</feature>
<keyword evidence="9 17" id="KW-1133">Transmembrane helix</keyword>
<evidence type="ECO:0000256" key="17">
    <source>
        <dbReference type="SAM" id="Phobius"/>
    </source>
</evidence>
<feature type="chain" id="PRO_5042157067" description="Syndecan" evidence="18">
    <location>
        <begin position="21"/>
        <end position="532"/>
    </location>
</feature>
<feature type="region of interest" description="Disordered" evidence="16">
    <location>
        <begin position="322"/>
        <end position="466"/>
    </location>
</feature>
<accession>A0AAD1VRK1</accession>
<dbReference type="SMART" id="SM00294">
    <property type="entry name" value="4.1m"/>
    <property type="match status" value="1"/>
</dbReference>
<comment type="subcellular location">
    <subcellularLocation>
        <location evidence="1 15">Membrane</location>
        <topology evidence="1 15">Single-pass type I membrane protein</topology>
    </subcellularLocation>
    <subcellularLocation>
        <location evidence="2">Secreted</location>
        <location evidence="2">Extracellular exosome</location>
    </subcellularLocation>
</comment>
<evidence type="ECO:0000256" key="13">
    <source>
        <dbReference type="ARBA" id="ARBA00045247"/>
    </source>
</evidence>
<dbReference type="EMBL" id="OW240913">
    <property type="protein sequence ID" value="CAH2245991.1"/>
    <property type="molecule type" value="Genomic_DNA"/>
</dbReference>
<dbReference type="GO" id="GO:0009986">
    <property type="term" value="C:cell surface"/>
    <property type="evidence" value="ECO:0007669"/>
    <property type="project" value="TreeGrafter"/>
</dbReference>
<evidence type="ECO:0000256" key="12">
    <source>
        <dbReference type="ARBA" id="ARBA00023207"/>
    </source>
</evidence>
<protein>
    <recommendedName>
        <fullName evidence="15">Syndecan</fullName>
    </recommendedName>
</protein>
<name>A0AAD1VRK1_PELCU</name>
<feature type="region of interest" description="Disordered" evidence="16">
    <location>
        <begin position="506"/>
        <end position="532"/>
    </location>
</feature>
<dbReference type="GO" id="GO:0016020">
    <property type="term" value="C:membrane"/>
    <property type="evidence" value="ECO:0007669"/>
    <property type="project" value="UniProtKB-SubCell"/>
</dbReference>
<evidence type="ECO:0000256" key="15">
    <source>
        <dbReference type="RuleBase" id="RU000649"/>
    </source>
</evidence>
<feature type="compositionally biased region" description="Basic and acidic residues" evidence="16">
    <location>
        <begin position="523"/>
        <end position="532"/>
    </location>
</feature>
<feature type="compositionally biased region" description="Low complexity" evidence="16">
    <location>
        <begin position="356"/>
        <end position="365"/>
    </location>
</feature>
<dbReference type="PROSITE" id="PS00964">
    <property type="entry name" value="SYNDECAN"/>
    <property type="match status" value="1"/>
</dbReference>
<keyword evidence="4" id="KW-0964">Secreted</keyword>
<evidence type="ECO:0000256" key="2">
    <source>
        <dbReference type="ARBA" id="ARBA00004550"/>
    </source>
</evidence>
<evidence type="ECO:0000256" key="1">
    <source>
        <dbReference type="ARBA" id="ARBA00004479"/>
    </source>
</evidence>
<keyword evidence="5" id="KW-0597">Phosphoprotein</keyword>
<evidence type="ECO:0000256" key="16">
    <source>
        <dbReference type="SAM" id="MobiDB-lite"/>
    </source>
</evidence>
<feature type="signal peptide" evidence="18">
    <location>
        <begin position="1"/>
        <end position="20"/>
    </location>
</feature>
<evidence type="ECO:0000313" key="21">
    <source>
        <dbReference type="Proteomes" id="UP001295444"/>
    </source>
</evidence>
<evidence type="ECO:0000256" key="10">
    <source>
        <dbReference type="ARBA" id="ARBA00023136"/>
    </source>
</evidence>
<gene>
    <name evidence="20" type="ORF">PECUL_23A006494</name>
</gene>
<feature type="region of interest" description="Disordered" evidence="16">
    <location>
        <begin position="244"/>
        <end position="289"/>
    </location>
</feature>
<dbReference type="GO" id="GO:0016477">
    <property type="term" value="P:cell migration"/>
    <property type="evidence" value="ECO:0007669"/>
    <property type="project" value="TreeGrafter"/>
</dbReference>
<evidence type="ECO:0000256" key="14">
    <source>
        <dbReference type="ARBA" id="ARBA00046939"/>
    </source>
</evidence>
<evidence type="ECO:0000256" key="8">
    <source>
        <dbReference type="ARBA" id="ARBA00022974"/>
    </source>
</evidence>
<evidence type="ECO:0000256" key="4">
    <source>
        <dbReference type="ARBA" id="ARBA00022525"/>
    </source>
</evidence>
<dbReference type="PANTHER" id="PTHR10915">
    <property type="entry name" value="SYNDECAN"/>
    <property type="match status" value="1"/>
</dbReference>
<keyword evidence="12 15" id="KW-0357">Heparan sulfate</keyword>
<feature type="transmembrane region" description="Helical" evidence="17">
    <location>
        <begin position="475"/>
        <end position="499"/>
    </location>
</feature>
<feature type="compositionally biased region" description="Acidic residues" evidence="16">
    <location>
        <begin position="28"/>
        <end position="45"/>
    </location>
</feature>
<sequence length="532" mass="57988">MVKVFAVLSLLALCSSLALGEDLRFPVDDDDDGSADDGSADDEDYSGSGFEDPFIFPSEVENELSGSISTVIPINVQEPTEPELRNATVAGVEATTKSMDTTKQQEDVIEKINPPDLSVILAEEPTSEAKTHVTTPAVHVTTSIMEVVYHHKTTLNPTEEAVLPDQIHHRHHGSHAKAHTSPPSDGEFMVHHTFTTSSPGQAKDSIHNHIHHQETPSSTPNANEAETELTYVEDPIFVDLDKKQTTKSPTTDDSHVHQDEQTTKASPFVEDTEDHHGEATTSPAHDVEVNKDDDHHIAVTTSSAQNVDVQTGVVQHDVLTTSPTHYVESKEEASTPADADKHHKHHGGHHHHHHSTTTTHQTTTSNVTVGAPVSSGDLDISGDTRHKGRFFYAPKDHPVETSTHTPDDQHPIVPDENDDVSDTKEDGESGDDKENVDLYFEASAPNVHAVDPKDRSVDSEGSPDASHGIMERKELLAGIIAGGAVGLIFAAFLVGFVLYRMKKKDEGSYSLEEPKQSNGGYQKPREQKEFYA</sequence>
<evidence type="ECO:0000256" key="5">
    <source>
        <dbReference type="ARBA" id="ARBA00022553"/>
    </source>
</evidence>
<dbReference type="AlphaFoldDB" id="A0AAD1VRK1"/>
<feature type="compositionally biased region" description="Basic and acidic residues" evidence="16">
    <location>
        <begin position="421"/>
        <end position="436"/>
    </location>
</feature>
<feature type="compositionally biased region" description="Basic and acidic residues" evidence="16">
    <location>
        <begin position="394"/>
        <end position="410"/>
    </location>
</feature>
<evidence type="ECO:0000256" key="11">
    <source>
        <dbReference type="ARBA" id="ARBA00023180"/>
    </source>
</evidence>
<evidence type="ECO:0000313" key="20">
    <source>
        <dbReference type="EMBL" id="CAH2245991.1"/>
    </source>
</evidence>
<dbReference type="InterPro" id="IPR003585">
    <property type="entry name" value="Neurexin-like"/>
</dbReference>
<dbReference type="PANTHER" id="PTHR10915:SF5">
    <property type="entry name" value="SYNDECAN-1"/>
    <property type="match status" value="1"/>
</dbReference>
<comment type="function">
    <text evidence="13">Cell surface proteoglycan that contains both heparan sulfate and chondroitin sulfate and that links the cytoskeleton to the interstitial matrix. Regulates exosome biogenesis in concert with SDCBP and PDCD6IP. Able to induce its own expression in dental mesenchymal cells and also in the neighboring dental epithelial cells via an MSX1-mediated pathway.</text>
</comment>
<dbReference type="InterPro" id="IPR030479">
    <property type="entry name" value="Syndecan_CS"/>
</dbReference>
<dbReference type="Pfam" id="PF01034">
    <property type="entry name" value="Syndecan"/>
    <property type="match status" value="1"/>
</dbReference>
<evidence type="ECO:0000256" key="9">
    <source>
        <dbReference type="ARBA" id="ARBA00022989"/>
    </source>
</evidence>